<evidence type="ECO:0000313" key="5">
    <source>
        <dbReference type="EMBL" id="TQL51881.1"/>
    </source>
</evidence>
<comment type="similarity">
    <text evidence="1">Belongs to the AfsR/DnrI/RedD regulatory family.</text>
</comment>
<feature type="domain" description="OmpR/PhoB-type" evidence="4">
    <location>
        <begin position="707"/>
        <end position="809"/>
    </location>
</feature>
<dbReference type="Pfam" id="PF00486">
    <property type="entry name" value="Trans_reg_C"/>
    <property type="match status" value="1"/>
</dbReference>
<dbReference type="InterPro" id="IPR016032">
    <property type="entry name" value="Sig_transdc_resp-reg_C-effctor"/>
</dbReference>
<keyword evidence="2 3" id="KW-0238">DNA-binding</keyword>
<dbReference type="SMART" id="SM00862">
    <property type="entry name" value="Trans_reg_C"/>
    <property type="match status" value="1"/>
</dbReference>
<keyword evidence="6" id="KW-1185">Reference proteome</keyword>
<dbReference type="Proteomes" id="UP000319516">
    <property type="component" value="Unassembled WGS sequence"/>
</dbReference>
<reference evidence="5 6" key="1">
    <citation type="submission" date="2019-06" db="EMBL/GenBank/DDBJ databases">
        <title>Sequencing the genomes of 1000 actinobacteria strains.</title>
        <authorList>
            <person name="Klenk H.-P."/>
        </authorList>
    </citation>
    <scope>NUCLEOTIDE SEQUENCE [LARGE SCALE GENOMIC DNA]</scope>
    <source>
        <strain evidence="5 6">DSM 12335</strain>
    </source>
</reference>
<dbReference type="EMBL" id="VFOP01000001">
    <property type="protein sequence ID" value="TQL51881.1"/>
    <property type="molecule type" value="Genomic_DNA"/>
</dbReference>
<comment type="caution">
    <text evidence="5">The sequence shown here is derived from an EMBL/GenBank/DDBJ whole genome shotgun (WGS) entry which is preliminary data.</text>
</comment>
<organism evidence="5 6">
    <name type="scientific">Ornithinicoccus hortensis</name>
    <dbReference type="NCBI Taxonomy" id="82346"/>
    <lineage>
        <taxon>Bacteria</taxon>
        <taxon>Bacillati</taxon>
        <taxon>Actinomycetota</taxon>
        <taxon>Actinomycetes</taxon>
        <taxon>Micrococcales</taxon>
        <taxon>Intrasporangiaceae</taxon>
        <taxon>Ornithinicoccus</taxon>
    </lineage>
</organism>
<dbReference type="InterPro" id="IPR011990">
    <property type="entry name" value="TPR-like_helical_dom_sf"/>
</dbReference>
<dbReference type="InterPro" id="IPR027417">
    <property type="entry name" value="P-loop_NTPase"/>
</dbReference>
<proteinExistence type="inferred from homology"/>
<dbReference type="Gene3D" id="1.25.40.10">
    <property type="entry name" value="Tetratricopeptide repeat domain"/>
    <property type="match status" value="1"/>
</dbReference>
<dbReference type="InterPro" id="IPR005158">
    <property type="entry name" value="BTAD"/>
</dbReference>
<dbReference type="GO" id="GO:0000160">
    <property type="term" value="P:phosphorelay signal transduction system"/>
    <property type="evidence" value="ECO:0007669"/>
    <property type="project" value="InterPro"/>
</dbReference>
<dbReference type="Gene3D" id="1.10.10.10">
    <property type="entry name" value="Winged helix-like DNA-binding domain superfamily/Winged helix DNA-binding domain"/>
    <property type="match status" value="1"/>
</dbReference>
<evidence type="ECO:0000256" key="1">
    <source>
        <dbReference type="ARBA" id="ARBA00005820"/>
    </source>
</evidence>
<evidence type="ECO:0000259" key="4">
    <source>
        <dbReference type="PROSITE" id="PS51755"/>
    </source>
</evidence>
<dbReference type="Pfam" id="PF25873">
    <property type="entry name" value="WHD_MalT"/>
    <property type="match status" value="1"/>
</dbReference>
<accession>A0A542YUX1</accession>
<evidence type="ECO:0000313" key="6">
    <source>
        <dbReference type="Proteomes" id="UP000319516"/>
    </source>
</evidence>
<evidence type="ECO:0000256" key="3">
    <source>
        <dbReference type="PROSITE-ProRule" id="PRU01091"/>
    </source>
</evidence>
<name>A0A542YUX1_9MICO</name>
<sequence>MIPAPVRTVPVTVPFKTRCPKPVGLVRARLEDALLSPDSPGTALVVAPPGAGKTTLLGRVAASVGSAAWFTAGVEDHDEPAVVRYLARALLGPDGQDLPAGAGVDALLAALGDDPARDGSLLIVDDVHALAGTAAEDALERFLLLRPASVRVLLGSRRPPSFNTSRMLASGDLVELSGDDLRFRSWEVEDLFRSVYDEPLAPEAAALLCRRVGGLAAALQLFHLSVRGLTHVEREAEVVRLNGRSRLIRSYLARTVLDGLSPEHREFLLRTAPLGILDPALCDALLDRGGSRSVLRGLESGQLFTTTPDEGLTYRYHQVLRDHLEVVLEDELAPAEVTGLHARAAALLERAGHHTEALRAYKRAGDWGAAARLVRERAGVADPDVGPLSSGALDSAEQNDPWLAVARIRRLLRQGSMEAALVALRLVEAAADDPDLAAHCAAQRLQAGAWLGGRAPTADVSRSPLGAVRALTRSVGPPVPAAGPDGDADPVWGVVATIGHLLAGRVARARLELDRAYPDLTDGTWPKIAAGLLGALMEVGAAGHRRSCCATLEDLSLTADVEGYPWLARVAQGLQACLVLETAGQSWRIAACRSAIGACQRDQDAWGELVIRAVTAVALARQEEYAEARDHLDRAAATAAELGAPALELWVRALVLAVDAAAAGAPVPAPDRLVSGLAREAAVDNVATVLVACRAAVQPSAARRAEDPGARAPEARVSCLGAFRLCYGSDVDLLPLRPRARLLLMLLAMNHGVDVHRERLIDGLWPDAQLGVGTRRLQVAVSSIRRLLEDHGLPATVVQRHGDAYRLQLPGATVDVQDLERGTTSLERASATADPAELAEQAGALIRLYRGDLLPEVGAAEWVVDERDRLRLGLAGALAASARACLDRGRPDLGLWQAQRVVQLDPLRDTAWLVLARIQQQLGDHSAAQVTLTEHSRVRDLVNVHVVAPLTASARAIPRRAAARAPG</sequence>
<dbReference type="InterPro" id="IPR051677">
    <property type="entry name" value="AfsR-DnrI-RedD_regulator"/>
</dbReference>
<dbReference type="RefSeq" id="WP_170230771.1">
    <property type="nucleotide sequence ID" value="NZ_BAAAIK010000001.1"/>
</dbReference>
<dbReference type="InterPro" id="IPR059106">
    <property type="entry name" value="WHD_MalT"/>
</dbReference>
<evidence type="ECO:0000256" key="2">
    <source>
        <dbReference type="ARBA" id="ARBA00023125"/>
    </source>
</evidence>
<dbReference type="PANTHER" id="PTHR35807">
    <property type="entry name" value="TRANSCRIPTIONAL REGULATOR REDD-RELATED"/>
    <property type="match status" value="1"/>
</dbReference>
<dbReference type="PROSITE" id="PS51755">
    <property type="entry name" value="OMPR_PHOB"/>
    <property type="match status" value="1"/>
</dbReference>
<dbReference type="SUPFAM" id="SSF46894">
    <property type="entry name" value="C-terminal effector domain of the bipartite response regulators"/>
    <property type="match status" value="1"/>
</dbReference>
<gene>
    <name evidence="5" type="ORF">FB467_3048</name>
</gene>
<dbReference type="InterPro" id="IPR001867">
    <property type="entry name" value="OmpR/PhoB-type_DNA-bd"/>
</dbReference>
<dbReference type="GO" id="GO:0003677">
    <property type="term" value="F:DNA binding"/>
    <property type="evidence" value="ECO:0007669"/>
    <property type="project" value="UniProtKB-UniRule"/>
</dbReference>
<dbReference type="Pfam" id="PF03704">
    <property type="entry name" value="BTAD"/>
    <property type="match status" value="1"/>
</dbReference>
<dbReference type="GO" id="GO:0006355">
    <property type="term" value="P:regulation of DNA-templated transcription"/>
    <property type="evidence" value="ECO:0007669"/>
    <property type="project" value="InterPro"/>
</dbReference>
<dbReference type="PANTHER" id="PTHR35807:SF2">
    <property type="entry name" value="TRANSCRIPTIONAL ACTIVATOR DOMAIN"/>
    <property type="match status" value="1"/>
</dbReference>
<dbReference type="InterPro" id="IPR036388">
    <property type="entry name" value="WH-like_DNA-bd_sf"/>
</dbReference>
<dbReference type="SUPFAM" id="SSF52540">
    <property type="entry name" value="P-loop containing nucleoside triphosphate hydrolases"/>
    <property type="match status" value="1"/>
</dbReference>
<protein>
    <submittedName>
        <fullName evidence="5">Transcriptional regulator</fullName>
    </submittedName>
</protein>
<dbReference type="SMART" id="SM01043">
    <property type="entry name" value="BTAD"/>
    <property type="match status" value="1"/>
</dbReference>
<dbReference type="AlphaFoldDB" id="A0A542YUX1"/>
<dbReference type="Gene3D" id="3.40.50.300">
    <property type="entry name" value="P-loop containing nucleotide triphosphate hydrolases"/>
    <property type="match status" value="1"/>
</dbReference>
<feature type="DNA-binding region" description="OmpR/PhoB-type" evidence="3">
    <location>
        <begin position="707"/>
        <end position="809"/>
    </location>
</feature>
<dbReference type="InterPro" id="IPR003593">
    <property type="entry name" value="AAA+_ATPase"/>
</dbReference>
<dbReference type="SMART" id="SM00382">
    <property type="entry name" value="AAA"/>
    <property type="match status" value="1"/>
</dbReference>
<dbReference type="SUPFAM" id="SSF48452">
    <property type="entry name" value="TPR-like"/>
    <property type="match status" value="1"/>
</dbReference>